<evidence type="ECO:0000259" key="8">
    <source>
        <dbReference type="PROSITE" id="PS51519"/>
    </source>
</evidence>
<evidence type="ECO:0000256" key="4">
    <source>
        <dbReference type="ARBA" id="ARBA00023125"/>
    </source>
</evidence>
<proteinExistence type="predicted"/>
<dbReference type="InterPro" id="IPR003035">
    <property type="entry name" value="RWP-RK_dom"/>
</dbReference>
<feature type="compositionally biased region" description="Basic and acidic residues" evidence="7">
    <location>
        <begin position="328"/>
        <end position="338"/>
    </location>
</feature>
<dbReference type="Pfam" id="PF02042">
    <property type="entry name" value="RWP-RK"/>
    <property type="match status" value="1"/>
</dbReference>
<name>A0A1B6PCA4_SORBI</name>
<dbReference type="OMA" id="CIHGGVA"/>
<dbReference type="PANTHER" id="PTHR46373">
    <property type="entry name" value="PROTEIN RKD4"/>
    <property type="match status" value="1"/>
</dbReference>
<evidence type="ECO:0000256" key="1">
    <source>
        <dbReference type="ARBA" id="ARBA00004049"/>
    </source>
</evidence>
<keyword evidence="10" id="KW-1185">Reference proteome</keyword>
<keyword evidence="4" id="KW-0238">DNA-binding</keyword>
<keyword evidence="2" id="KW-0805">Transcription regulation</keyword>
<dbReference type="EMBL" id="CM000767">
    <property type="protein sequence ID" value="OQU78979.1"/>
    <property type="molecule type" value="Genomic_DNA"/>
</dbReference>
<dbReference type="EMBL" id="CM000767">
    <property type="protein sequence ID" value="KXG23309.1"/>
    <property type="molecule type" value="Genomic_DNA"/>
</dbReference>
<evidence type="ECO:0000256" key="5">
    <source>
        <dbReference type="ARBA" id="ARBA00023163"/>
    </source>
</evidence>
<dbReference type="Gramene" id="KXG23309">
    <property type="protein sequence ID" value="KXG23309"/>
    <property type="gene ID" value="SORBI_3008G082000"/>
</dbReference>
<evidence type="ECO:0000256" key="2">
    <source>
        <dbReference type="ARBA" id="ARBA00023015"/>
    </source>
</evidence>
<feature type="region of interest" description="Disordered" evidence="7">
    <location>
        <begin position="286"/>
        <end position="340"/>
    </location>
</feature>
<evidence type="ECO:0000313" key="10">
    <source>
        <dbReference type="Proteomes" id="UP000000768"/>
    </source>
</evidence>
<dbReference type="GO" id="GO:0003677">
    <property type="term" value="F:DNA binding"/>
    <property type="evidence" value="ECO:0007669"/>
    <property type="project" value="UniProtKB-KW"/>
</dbReference>
<feature type="region of interest" description="Disordered" evidence="7">
    <location>
        <begin position="85"/>
        <end position="142"/>
    </location>
</feature>
<dbReference type="STRING" id="4558.A0A1B6PCA4"/>
<dbReference type="InterPro" id="IPR044607">
    <property type="entry name" value="RKD-like"/>
</dbReference>
<accession>A0A1B6PCA4</accession>
<evidence type="ECO:0000313" key="9">
    <source>
        <dbReference type="EMBL" id="KXG23309.1"/>
    </source>
</evidence>
<feature type="domain" description="RWP-RK" evidence="8">
    <location>
        <begin position="344"/>
        <end position="424"/>
    </location>
</feature>
<dbReference type="Proteomes" id="UP000000768">
    <property type="component" value="Chromosome 8"/>
</dbReference>
<keyword evidence="5" id="KW-0804">Transcription</keyword>
<dbReference type="OrthoDB" id="6270329at2759"/>
<sequence length="439" mass="47449">MADGAHNDGGADDDGQGIYDPFLVPDDDFDDDVFNLLDMNGGMDAPPPPPPLQAAPGQSAVAAGPSGDNNLLEWPPPTLDYINDSVVDNRDPMHNNATLLADDPTTSSARRRRRQDMGVAGTSSAAAPRPPPPPPSSSAVHQNASLDCTGCQVLREIVHCNGLEATKLGVHGVAAGVFHHATLEVYRIDSNGLQAATMTTQLTHQSYVDFRGRDYVWVKHYLTNYARQRAGGGYVVLQDSISAFQDALCTSMVVSGGHADDHREAVAQEINGGHADDHREAVAPEINGGHQRVVGSRPADDDGGAVQPAMVEQGSVPAETSAGPSSKPDAKEQGRRQEIPPAAKTALAIQRERASNLQLDDIARYFHLPMVEAAKELRICTTVLKGTSRKFHIRRWPYRKIKSIDSQIAKLRRGNGDPAAMRQIERLTDYRRRIYAGLE</sequence>
<organism evidence="9 10">
    <name type="scientific">Sorghum bicolor</name>
    <name type="common">Sorghum</name>
    <name type="synonym">Sorghum vulgare</name>
    <dbReference type="NCBI Taxonomy" id="4558"/>
    <lineage>
        <taxon>Eukaryota</taxon>
        <taxon>Viridiplantae</taxon>
        <taxon>Streptophyta</taxon>
        <taxon>Embryophyta</taxon>
        <taxon>Tracheophyta</taxon>
        <taxon>Spermatophyta</taxon>
        <taxon>Magnoliopsida</taxon>
        <taxon>Liliopsida</taxon>
        <taxon>Poales</taxon>
        <taxon>Poaceae</taxon>
        <taxon>PACMAD clade</taxon>
        <taxon>Panicoideae</taxon>
        <taxon>Andropogonodae</taxon>
        <taxon>Andropogoneae</taxon>
        <taxon>Sorghinae</taxon>
        <taxon>Sorghum</taxon>
    </lineage>
</organism>
<feature type="region of interest" description="Disordered" evidence="7">
    <location>
        <begin position="1"/>
        <end position="72"/>
    </location>
</feature>
<dbReference type="AlphaFoldDB" id="A0A1B6PCA4"/>
<keyword evidence="6" id="KW-0539">Nucleus</keyword>
<keyword evidence="3" id="KW-0175">Coiled coil</keyword>
<evidence type="ECO:0000256" key="3">
    <source>
        <dbReference type="ARBA" id="ARBA00023054"/>
    </source>
</evidence>
<reference evidence="9 10" key="1">
    <citation type="journal article" date="2009" name="Nature">
        <title>The Sorghum bicolor genome and the diversification of grasses.</title>
        <authorList>
            <person name="Paterson A.H."/>
            <person name="Bowers J.E."/>
            <person name="Bruggmann R."/>
            <person name="Dubchak I."/>
            <person name="Grimwood J."/>
            <person name="Gundlach H."/>
            <person name="Haberer G."/>
            <person name="Hellsten U."/>
            <person name="Mitros T."/>
            <person name="Poliakov A."/>
            <person name="Schmutz J."/>
            <person name="Spannagl M."/>
            <person name="Tang H."/>
            <person name="Wang X."/>
            <person name="Wicker T."/>
            <person name="Bharti A.K."/>
            <person name="Chapman J."/>
            <person name="Feltus F.A."/>
            <person name="Gowik U."/>
            <person name="Grigoriev I.V."/>
            <person name="Lyons E."/>
            <person name="Maher C.A."/>
            <person name="Martis M."/>
            <person name="Narechania A."/>
            <person name="Otillar R.P."/>
            <person name="Penning B.W."/>
            <person name="Salamov A.A."/>
            <person name="Wang Y."/>
            <person name="Zhang L."/>
            <person name="Carpita N.C."/>
            <person name="Freeling M."/>
            <person name="Gingle A.R."/>
            <person name="Hash C.T."/>
            <person name="Keller B."/>
            <person name="Klein P."/>
            <person name="Kresovich S."/>
            <person name="McCann M.C."/>
            <person name="Ming R."/>
            <person name="Peterson D.G."/>
            <person name="Mehboob-ur-Rahman"/>
            <person name="Ware D."/>
            <person name="Westhoff P."/>
            <person name="Mayer K.F."/>
            <person name="Messing J."/>
            <person name="Rokhsar D.S."/>
        </authorList>
    </citation>
    <scope>NUCLEOTIDE SEQUENCE [LARGE SCALE GENOMIC DNA]</scope>
    <source>
        <strain evidence="10">cv. BTx623</strain>
    </source>
</reference>
<dbReference type="GO" id="GO:0003700">
    <property type="term" value="F:DNA-binding transcription factor activity"/>
    <property type="evidence" value="ECO:0007669"/>
    <property type="project" value="InterPro"/>
</dbReference>
<protein>
    <recommendedName>
        <fullName evidence="8">RWP-RK domain-containing protein</fullName>
    </recommendedName>
</protein>
<dbReference type="InParanoid" id="A0A1B6PCA4"/>
<dbReference type="PROSITE" id="PS51519">
    <property type="entry name" value="RWP_RK"/>
    <property type="match status" value="1"/>
</dbReference>
<evidence type="ECO:0000256" key="7">
    <source>
        <dbReference type="SAM" id="MobiDB-lite"/>
    </source>
</evidence>
<reference evidence="10" key="3">
    <citation type="journal article" date="2018" name="Plant J.">
        <title>The Sorghum bicolor reference genome: improved assembly, gene annotations, a transcriptome atlas, and signatures of genome organization.</title>
        <authorList>
            <person name="McCormick R.F."/>
            <person name="Truong S.K."/>
            <person name="Sreedasyam A."/>
            <person name="Jenkins J."/>
            <person name="Shu S."/>
            <person name="Sims D."/>
            <person name="Kennedy M."/>
            <person name="Amirebrahimi M."/>
            <person name="Weers B.D."/>
            <person name="McKinley B."/>
            <person name="Mattison A."/>
            <person name="Morishige D.T."/>
            <person name="Grimwood J."/>
            <person name="Schmutz J."/>
            <person name="Mullet J.E."/>
        </authorList>
    </citation>
    <scope>NUCLEOTIDE SEQUENCE [LARGE SCALE GENOMIC DNA]</scope>
    <source>
        <strain evidence="10">cv. BTx623</strain>
    </source>
</reference>
<dbReference type="Gramene" id="OQU78979">
    <property type="protein sequence ID" value="OQU78979"/>
    <property type="gene ID" value="SORBI_3008G082000"/>
</dbReference>
<comment type="function">
    <text evidence="1">Putative transcription factor.</text>
</comment>
<evidence type="ECO:0000256" key="6">
    <source>
        <dbReference type="ARBA" id="ARBA00023242"/>
    </source>
</evidence>
<dbReference type="PANTHER" id="PTHR46373:SF5">
    <property type="entry name" value="RWP-RK DOMAIN PROTEIN"/>
    <property type="match status" value="1"/>
</dbReference>
<reference evidence="9" key="2">
    <citation type="submission" date="2017-02" db="EMBL/GenBank/DDBJ databases">
        <title>WGS assembly of Sorghum bicolor.</title>
        <authorList>
            <person name="Paterson A."/>
            <person name="Mullet J."/>
            <person name="Bowers J."/>
            <person name="Bruggmann R."/>
            <person name="Dubchak I."/>
            <person name="Grimwood J."/>
            <person name="Gundlach H."/>
            <person name="Haberer G."/>
            <person name="Hellsten U."/>
            <person name="Mitros T."/>
            <person name="Poliakov A."/>
            <person name="Schmutz J."/>
            <person name="Spannagl M."/>
            <person name="Tang H."/>
            <person name="Wang X."/>
            <person name="Wicker T."/>
            <person name="Bharti A."/>
            <person name="Chapman J."/>
            <person name="Feltus F."/>
            <person name="Gowik U."/>
            <person name="Grigoriev I."/>
            <person name="Lyons E."/>
            <person name="Maher C."/>
            <person name="Martis M."/>
            <person name="Narechania A."/>
            <person name="Otillar R."/>
            <person name="Penning B."/>
            <person name="Salamov A."/>
            <person name="Wang Y."/>
            <person name="Zhang L."/>
            <person name="Carpita N."/>
            <person name="Freeling M."/>
            <person name="Gingle A."/>
            <person name="Hash C."/>
            <person name="Keller B."/>
            <person name="Klein P."/>
            <person name="Kresovich S."/>
            <person name="Mccann M."/>
            <person name="Ming R."/>
            <person name="Peterson D."/>
            <person name="Rahman M."/>
            <person name="Ware D."/>
            <person name="Westhoff P."/>
            <person name="Mayer K."/>
            <person name="Messing J."/>
            <person name="Sims D."/>
            <person name="Jenkins J."/>
            <person name="Shu S."/>
            <person name="Rokhsar D."/>
        </authorList>
    </citation>
    <scope>NUCLEOTIDE SEQUENCE</scope>
</reference>
<gene>
    <name evidence="9" type="ORF">SORBI_3008G082000</name>
</gene>